<keyword evidence="6" id="KW-0663">Pyridoxal phosphate</keyword>
<proteinExistence type="inferred from homology"/>
<accession>A0A853FT54</accession>
<organism evidence="8 9">
    <name type="scientific">Parapusillimonas granuli</name>
    <dbReference type="NCBI Taxonomy" id="380911"/>
    <lineage>
        <taxon>Bacteria</taxon>
        <taxon>Pseudomonadati</taxon>
        <taxon>Pseudomonadota</taxon>
        <taxon>Betaproteobacteria</taxon>
        <taxon>Burkholderiales</taxon>
        <taxon>Alcaligenaceae</taxon>
        <taxon>Parapusillimonas</taxon>
    </lineage>
</organism>
<dbReference type="EMBL" id="JACCEM010000003">
    <property type="protein sequence ID" value="NYT49084.1"/>
    <property type="molecule type" value="Genomic_DNA"/>
</dbReference>
<dbReference type="Gene3D" id="3.40.640.10">
    <property type="entry name" value="Type I PLP-dependent aspartate aminotransferase-like (Major domain)"/>
    <property type="match status" value="1"/>
</dbReference>
<protein>
    <submittedName>
        <fullName evidence="8">PLP-dependent aminotransferase family protein</fullName>
    </submittedName>
</protein>
<feature type="domain" description="Aminotransferase class I/classII large" evidence="7">
    <location>
        <begin position="50"/>
        <end position="392"/>
    </location>
</feature>
<comment type="subunit">
    <text evidence="3">Homodimer.</text>
</comment>
<dbReference type="InterPro" id="IPR015424">
    <property type="entry name" value="PyrdxlP-dep_Trfase"/>
</dbReference>
<keyword evidence="9" id="KW-1185">Reference proteome</keyword>
<dbReference type="PANTHER" id="PTHR42790:SF19">
    <property type="entry name" value="KYNURENINE_ALPHA-AMINOADIPATE AMINOTRANSFERASE, MITOCHONDRIAL"/>
    <property type="match status" value="1"/>
</dbReference>
<comment type="cofactor">
    <cofactor evidence="1">
        <name>pyridoxal 5'-phosphate</name>
        <dbReference type="ChEBI" id="CHEBI:597326"/>
    </cofactor>
</comment>
<dbReference type="Pfam" id="PF00155">
    <property type="entry name" value="Aminotran_1_2"/>
    <property type="match status" value="1"/>
</dbReference>
<sequence length="398" mass="42382">MTSIGFASSYIAPTGSPIRELFPYLSRPGMISFAGGYPSPSLFDAEGLQAAAQRALADPAGSLQYGATEGTPALRQAIAQLCGARGIACDAPDVLITTGSQQAFDLLVRIFIEPGAPVYVETPAYPAAIQALRLAQARIHEVPVDAEGLDVDRLRHQLETAAPADRPKLLYTVPNFSNPSGTLMTASRRQALVQLALRYGFLIIEDDPYGELHFGEQAPPPVYAAGQAAGKDNPVLYLSSLSKTVAPGLRVGWMLAPPEILRRCTVAKQVTDLCTSPLAQAVALQYLAGGRYAPTVERARAEYGRRLQALTQSLRAEAGDGLSFVEPKGGMFLWAACAPEVDASRLFQAAVDGGVVYVPGAAFYPGEAKATAMRLSYATPTVDEIKEGARRLGWAMRQ</sequence>
<evidence type="ECO:0000313" key="8">
    <source>
        <dbReference type="EMBL" id="NYT49084.1"/>
    </source>
</evidence>
<dbReference type="Gene3D" id="3.90.1150.10">
    <property type="entry name" value="Aspartate Aminotransferase, domain 1"/>
    <property type="match status" value="1"/>
</dbReference>
<dbReference type="FunFam" id="3.40.640.10:FF:000053">
    <property type="entry name" value="Aminotransferase, class I"/>
    <property type="match status" value="1"/>
</dbReference>
<dbReference type="PANTHER" id="PTHR42790">
    <property type="entry name" value="AMINOTRANSFERASE"/>
    <property type="match status" value="1"/>
</dbReference>
<evidence type="ECO:0000259" key="7">
    <source>
        <dbReference type="Pfam" id="PF00155"/>
    </source>
</evidence>
<reference evidence="8 9" key="1">
    <citation type="submission" date="2020-07" db="EMBL/GenBank/DDBJ databases">
        <title>Taxonomic revisions and descriptions of new bacterial species based on genomic comparisons in the high-G+C-content subgroup of the family Alcaligenaceae.</title>
        <authorList>
            <person name="Szabo A."/>
            <person name="Felfoldi T."/>
        </authorList>
    </citation>
    <scope>NUCLEOTIDE SEQUENCE [LARGE SCALE GENOMIC DNA]</scope>
    <source>
        <strain evidence="8 9">LMG 24012</strain>
    </source>
</reference>
<name>A0A853FT54_9BURK</name>
<evidence type="ECO:0000256" key="6">
    <source>
        <dbReference type="ARBA" id="ARBA00022898"/>
    </source>
</evidence>
<keyword evidence="4 8" id="KW-0032">Aminotransferase</keyword>
<evidence type="ECO:0000256" key="1">
    <source>
        <dbReference type="ARBA" id="ARBA00001933"/>
    </source>
</evidence>
<evidence type="ECO:0000256" key="3">
    <source>
        <dbReference type="ARBA" id="ARBA00011738"/>
    </source>
</evidence>
<evidence type="ECO:0000313" key="9">
    <source>
        <dbReference type="Proteomes" id="UP000559809"/>
    </source>
</evidence>
<dbReference type="InterPro" id="IPR015422">
    <property type="entry name" value="PyrdxlP-dep_Trfase_small"/>
</dbReference>
<dbReference type="InterPro" id="IPR004839">
    <property type="entry name" value="Aminotransferase_I/II_large"/>
</dbReference>
<dbReference type="GO" id="GO:0008483">
    <property type="term" value="F:transaminase activity"/>
    <property type="evidence" value="ECO:0007669"/>
    <property type="project" value="UniProtKB-KW"/>
</dbReference>
<comment type="similarity">
    <text evidence="2">Belongs to the class-I pyridoxal-phosphate-dependent aminotransferase family.</text>
</comment>
<dbReference type="InterPro" id="IPR015421">
    <property type="entry name" value="PyrdxlP-dep_Trfase_major"/>
</dbReference>
<evidence type="ECO:0000256" key="4">
    <source>
        <dbReference type="ARBA" id="ARBA00022576"/>
    </source>
</evidence>
<dbReference type="RefSeq" id="WP_180154371.1">
    <property type="nucleotide sequence ID" value="NZ_JACCEM010000003.1"/>
</dbReference>
<dbReference type="Proteomes" id="UP000559809">
    <property type="component" value="Unassembled WGS sequence"/>
</dbReference>
<comment type="caution">
    <text evidence="8">The sequence shown here is derived from an EMBL/GenBank/DDBJ whole genome shotgun (WGS) entry which is preliminary data.</text>
</comment>
<dbReference type="GO" id="GO:1901605">
    <property type="term" value="P:alpha-amino acid metabolic process"/>
    <property type="evidence" value="ECO:0007669"/>
    <property type="project" value="TreeGrafter"/>
</dbReference>
<evidence type="ECO:0000256" key="5">
    <source>
        <dbReference type="ARBA" id="ARBA00022679"/>
    </source>
</evidence>
<keyword evidence="5 8" id="KW-0808">Transferase</keyword>
<dbReference type="SUPFAM" id="SSF53383">
    <property type="entry name" value="PLP-dependent transferases"/>
    <property type="match status" value="1"/>
</dbReference>
<gene>
    <name evidence="8" type="ORF">H0A72_07135</name>
</gene>
<dbReference type="GO" id="GO:0030170">
    <property type="term" value="F:pyridoxal phosphate binding"/>
    <property type="evidence" value="ECO:0007669"/>
    <property type="project" value="InterPro"/>
</dbReference>
<dbReference type="InterPro" id="IPR050859">
    <property type="entry name" value="Class-I_PLP-dep_aminotransf"/>
</dbReference>
<dbReference type="CDD" id="cd00609">
    <property type="entry name" value="AAT_like"/>
    <property type="match status" value="1"/>
</dbReference>
<dbReference type="AlphaFoldDB" id="A0A853FT54"/>
<evidence type="ECO:0000256" key="2">
    <source>
        <dbReference type="ARBA" id="ARBA00007441"/>
    </source>
</evidence>